<protein>
    <recommendedName>
        <fullName evidence="1">DUF6471 domain-containing protein</fullName>
    </recommendedName>
</protein>
<dbReference type="AlphaFoldDB" id="A0A1H5AJW7"/>
<proteinExistence type="predicted"/>
<name>A0A1H5AJW7_9BRAD</name>
<evidence type="ECO:0000313" key="3">
    <source>
        <dbReference type="Proteomes" id="UP000198992"/>
    </source>
</evidence>
<dbReference type="RefSeq" id="WP_050426012.1">
    <property type="nucleotide sequence ID" value="NZ_FNTH01000001.1"/>
</dbReference>
<evidence type="ECO:0000313" key="2">
    <source>
        <dbReference type="EMBL" id="SED42649.1"/>
    </source>
</evidence>
<reference evidence="2 3" key="1">
    <citation type="submission" date="2016-10" db="EMBL/GenBank/DDBJ databases">
        <authorList>
            <person name="de Groot N.N."/>
        </authorList>
    </citation>
    <scope>NUCLEOTIDE SEQUENCE [LARGE SCALE GENOMIC DNA]</scope>
    <source>
        <strain evidence="2 3">MT12</strain>
    </source>
</reference>
<dbReference type="InterPro" id="IPR045526">
    <property type="entry name" value="DUF6471"/>
</dbReference>
<dbReference type="Pfam" id="PF20075">
    <property type="entry name" value="DUF6471"/>
    <property type="match status" value="1"/>
</dbReference>
<dbReference type="EMBL" id="FNTH01000001">
    <property type="protein sequence ID" value="SED42649.1"/>
    <property type="molecule type" value="Genomic_DNA"/>
</dbReference>
<feature type="domain" description="DUF6471" evidence="1">
    <location>
        <begin position="10"/>
        <end position="75"/>
    </location>
</feature>
<dbReference type="OrthoDB" id="9808716at2"/>
<organism evidence="2 3">
    <name type="scientific">Bradyrhizobium erythrophlei</name>
    <dbReference type="NCBI Taxonomy" id="1437360"/>
    <lineage>
        <taxon>Bacteria</taxon>
        <taxon>Pseudomonadati</taxon>
        <taxon>Pseudomonadota</taxon>
        <taxon>Alphaproteobacteria</taxon>
        <taxon>Hyphomicrobiales</taxon>
        <taxon>Nitrobacteraceae</taxon>
        <taxon>Bradyrhizobium</taxon>
    </lineage>
</organism>
<evidence type="ECO:0000259" key="1">
    <source>
        <dbReference type="Pfam" id="PF20075"/>
    </source>
</evidence>
<gene>
    <name evidence="2" type="ORF">SAMN05444164_4716</name>
</gene>
<sequence>MVLPKAEEEWGRRASDFLKAEMKKANVTYADLAKRLKKHGLKDETEAGITMKLKRGSFTAIFFLACVAALELEQVVLEEI</sequence>
<accession>A0A1H5AJW7</accession>
<dbReference type="Proteomes" id="UP000198992">
    <property type="component" value="Unassembled WGS sequence"/>
</dbReference>